<comment type="caution">
    <text evidence="2">The sequence shown here is derived from an EMBL/GenBank/DDBJ whole genome shotgun (WGS) entry which is preliminary data.</text>
</comment>
<reference evidence="2" key="1">
    <citation type="submission" date="2021-02" db="EMBL/GenBank/DDBJ databases">
        <authorList>
            <person name="Nowell W R."/>
        </authorList>
    </citation>
    <scope>NUCLEOTIDE SEQUENCE</scope>
</reference>
<dbReference type="Proteomes" id="UP000663832">
    <property type="component" value="Unassembled WGS sequence"/>
</dbReference>
<name>A0A816GH90_9BILA</name>
<evidence type="ECO:0000313" key="2">
    <source>
        <dbReference type="EMBL" id="CAF1674074.1"/>
    </source>
</evidence>
<evidence type="ECO:0000313" key="1">
    <source>
        <dbReference type="EMBL" id="CAF1581322.1"/>
    </source>
</evidence>
<proteinExistence type="predicted"/>
<accession>A0A816GH90</accession>
<keyword evidence="3" id="KW-1185">Reference proteome</keyword>
<organism evidence="2 3">
    <name type="scientific">Adineta steineri</name>
    <dbReference type="NCBI Taxonomy" id="433720"/>
    <lineage>
        <taxon>Eukaryota</taxon>
        <taxon>Metazoa</taxon>
        <taxon>Spiralia</taxon>
        <taxon>Gnathifera</taxon>
        <taxon>Rotifera</taxon>
        <taxon>Eurotatoria</taxon>
        <taxon>Bdelloidea</taxon>
        <taxon>Adinetida</taxon>
        <taxon>Adinetidae</taxon>
        <taxon>Adineta</taxon>
    </lineage>
</organism>
<sequence length="45" mass="5186">LNSHTMQVIPEYEQSNTLDSVSSVRHLLDSSPWLTNGNRLHHHHP</sequence>
<dbReference type="EMBL" id="CAJNOM010007156">
    <property type="protein sequence ID" value="CAF1674074.1"/>
    <property type="molecule type" value="Genomic_DNA"/>
</dbReference>
<evidence type="ECO:0000313" key="3">
    <source>
        <dbReference type="Proteomes" id="UP000663832"/>
    </source>
</evidence>
<feature type="non-terminal residue" evidence="2">
    <location>
        <position position="1"/>
    </location>
</feature>
<dbReference type="EMBL" id="CAJNOI010006729">
    <property type="protein sequence ID" value="CAF1581322.1"/>
    <property type="molecule type" value="Genomic_DNA"/>
</dbReference>
<dbReference type="AlphaFoldDB" id="A0A816GH90"/>
<gene>
    <name evidence="1" type="ORF">BJG266_LOCUS48735</name>
    <name evidence="2" type="ORF">QVE165_LOCUS65814</name>
</gene>
<protein>
    <submittedName>
        <fullName evidence="2">Uncharacterized protein</fullName>
    </submittedName>
</protein>
<dbReference type="Proteomes" id="UP000663877">
    <property type="component" value="Unassembled WGS sequence"/>
</dbReference>